<feature type="coiled-coil region" evidence="1">
    <location>
        <begin position="436"/>
        <end position="463"/>
    </location>
</feature>
<protein>
    <submittedName>
        <fullName evidence="4">CHASE2 domain-containing protein</fullName>
    </submittedName>
</protein>
<name>A0ABY7VDK6_9GAMM</name>
<keyword evidence="2" id="KW-1133">Transmembrane helix</keyword>
<keyword evidence="5" id="KW-1185">Reference proteome</keyword>
<sequence length="464" mass="53134">MKWTFKKKLAFIAQLIPVVLLLVLDPFGLTSAFDNATSDALNRINSVDYSSAGQDEITVILIDEQYLSSNNTSWPISYREQAKIYRKILHYKPKALFLNIAFSHDRSTVDDPISKVFNTFKRYKKSHNTPIYLAEVESKYKNAPFEYLSAVEQSVINWQGFASKYPLQLNNNDTAALSLYREYCKKETSCELFENGDNALFAPLTVQWGSQISDSQSKEYDNSHCYKNNSNFSYLTDLIKGDLLWRFQERLFQKCPYTNTIMASSLIGNDKEANRFFKDLIKDKLVLIGTMIDSAPDLINSPVHGQVAGVYFHAMALDNLITYGEKYKRQPPDIIAKNIGVIDAIEMLFVIWVFALRYILAHGAHPTHTPKNTVQNKTAAYLWLSTFLMLAMMSYLSSNVLHYQMINWVGLTALAFSVMIYGINFNKFFEWFKGIIGNLKILIMALNNKLNNLEILKNNNKDLS</sequence>
<keyword evidence="2" id="KW-0812">Transmembrane</keyword>
<dbReference type="SMART" id="SM01080">
    <property type="entry name" value="CHASE2"/>
    <property type="match status" value="1"/>
</dbReference>
<dbReference type="Proteomes" id="UP001215231">
    <property type="component" value="Chromosome"/>
</dbReference>
<feature type="domain" description="CHASE2" evidence="3">
    <location>
        <begin position="30"/>
        <end position="354"/>
    </location>
</feature>
<dbReference type="RefSeq" id="WP_274051135.1">
    <property type="nucleotide sequence ID" value="NZ_CP059693.1"/>
</dbReference>
<dbReference type="InterPro" id="IPR007890">
    <property type="entry name" value="CHASE2"/>
</dbReference>
<reference evidence="4 5" key="1">
    <citation type="journal article" date="2022" name="Mar. Drugs">
        <title>Bioassay-Guided Fractionation Leads to the Detection of Cholic Acid Generated by the Rare Thalassomonas sp.</title>
        <authorList>
            <person name="Pheiffer F."/>
            <person name="Schneider Y.K."/>
            <person name="Hansen E.H."/>
            <person name="Andersen J.H."/>
            <person name="Isaksson J."/>
            <person name="Busche T."/>
            <person name="R C."/>
            <person name="Kalinowski J."/>
            <person name="Zyl L.V."/>
            <person name="Trindade M."/>
        </authorList>
    </citation>
    <scope>NUCLEOTIDE SEQUENCE [LARGE SCALE GENOMIC DNA]</scope>
    <source>
        <strain evidence="4 5">A5K-61T</strain>
    </source>
</reference>
<accession>A0ABY7VDK6</accession>
<dbReference type="EMBL" id="CP059693">
    <property type="protein sequence ID" value="WDE11050.1"/>
    <property type="molecule type" value="Genomic_DNA"/>
</dbReference>
<organism evidence="4 5">
    <name type="scientific">Thalassomonas haliotis</name>
    <dbReference type="NCBI Taxonomy" id="485448"/>
    <lineage>
        <taxon>Bacteria</taxon>
        <taxon>Pseudomonadati</taxon>
        <taxon>Pseudomonadota</taxon>
        <taxon>Gammaproteobacteria</taxon>
        <taxon>Alteromonadales</taxon>
        <taxon>Colwelliaceae</taxon>
        <taxon>Thalassomonas</taxon>
    </lineage>
</organism>
<proteinExistence type="predicted"/>
<keyword evidence="2" id="KW-0472">Membrane</keyword>
<feature type="transmembrane region" description="Helical" evidence="2">
    <location>
        <begin position="380"/>
        <end position="397"/>
    </location>
</feature>
<feature type="transmembrane region" description="Helical" evidence="2">
    <location>
        <begin position="403"/>
        <end position="423"/>
    </location>
</feature>
<evidence type="ECO:0000256" key="1">
    <source>
        <dbReference type="SAM" id="Coils"/>
    </source>
</evidence>
<feature type="transmembrane region" description="Helical" evidence="2">
    <location>
        <begin position="339"/>
        <end position="360"/>
    </location>
</feature>
<keyword evidence="1" id="KW-0175">Coiled coil</keyword>
<evidence type="ECO:0000313" key="5">
    <source>
        <dbReference type="Proteomes" id="UP001215231"/>
    </source>
</evidence>
<gene>
    <name evidence="4" type="ORF">H3N35_22880</name>
</gene>
<dbReference type="Pfam" id="PF05226">
    <property type="entry name" value="CHASE2"/>
    <property type="match status" value="1"/>
</dbReference>
<evidence type="ECO:0000313" key="4">
    <source>
        <dbReference type="EMBL" id="WDE11050.1"/>
    </source>
</evidence>
<evidence type="ECO:0000256" key="2">
    <source>
        <dbReference type="SAM" id="Phobius"/>
    </source>
</evidence>
<evidence type="ECO:0000259" key="3">
    <source>
        <dbReference type="SMART" id="SM01080"/>
    </source>
</evidence>